<evidence type="ECO:0000256" key="1">
    <source>
        <dbReference type="SAM" id="SignalP"/>
    </source>
</evidence>
<evidence type="ECO:0000313" key="5">
    <source>
        <dbReference type="Proteomes" id="UP000470876"/>
    </source>
</evidence>
<evidence type="ECO:0000313" key="4">
    <source>
        <dbReference type="Proteomes" id="UP000468928"/>
    </source>
</evidence>
<gene>
    <name evidence="2" type="ORF">GV789_06080</name>
    <name evidence="3" type="ORF">GV794_01630</name>
</gene>
<keyword evidence="5" id="KW-1185">Reference proteome</keyword>
<feature type="signal peptide" evidence="1">
    <location>
        <begin position="1"/>
        <end position="28"/>
    </location>
</feature>
<dbReference type="EMBL" id="JAAGUX010000002">
    <property type="protein sequence ID" value="NEW54371.1"/>
    <property type="molecule type" value="Genomic_DNA"/>
</dbReference>
<evidence type="ECO:0000313" key="2">
    <source>
        <dbReference type="EMBL" id="NEW44026.1"/>
    </source>
</evidence>
<comment type="caution">
    <text evidence="2">The sequence shown here is derived from an EMBL/GenBank/DDBJ whole genome shotgun (WGS) entry which is preliminary data.</text>
</comment>
<name>A0A6P1D0N4_9NOCA</name>
<dbReference type="EMBL" id="JAAGUZ010000012">
    <property type="protein sequence ID" value="NEW44026.1"/>
    <property type="molecule type" value="Genomic_DNA"/>
</dbReference>
<keyword evidence="1" id="KW-0732">Signal</keyword>
<sequence>MPHIRTALLGLAPIALAAGVLVAGPATAQGTGLDDYTPIDASRYLVSDPALKGSAFFTTPDGRHCAIYWNNGPAGCDAVPIDAPAGSDQIRTGQFESAHFVNADEPTFTHPEAAVLPEGHKITLGGTSCGVGYQGTVSCAAGPHGFTLAATYSALH</sequence>
<organism evidence="2 4">
    <name type="scientific">Nocardia cyriacigeorgica</name>
    <dbReference type="NCBI Taxonomy" id="135487"/>
    <lineage>
        <taxon>Bacteria</taxon>
        <taxon>Bacillati</taxon>
        <taxon>Actinomycetota</taxon>
        <taxon>Actinomycetes</taxon>
        <taxon>Mycobacteriales</taxon>
        <taxon>Nocardiaceae</taxon>
        <taxon>Nocardia</taxon>
    </lineage>
</organism>
<evidence type="ECO:0000313" key="3">
    <source>
        <dbReference type="EMBL" id="NEW54371.1"/>
    </source>
</evidence>
<dbReference type="Proteomes" id="UP000470876">
    <property type="component" value="Unassembled WGS sequence"/>
</dbReference>
<proteinExistence type="predicted"/>
<feature type="chain" id="PRO_5027064411" evidence="1">
    <location>
        <begin position="29"/>
        <end position="156"/>
    </location>
</feature>
<dbReference type="Proteomes" id="UP000468928">
    <property type="component" value="Unassembled WGS sequence"/>
</dbReference>
<accession>A0A6P1D0N4</accession>
<dbReference type="AlphaFoldDB" id="A0A6P1D0N4"/>
<reference evidence="4 5" key="1">
    <citation type="submission" date="2020-01" db="EMBL/GenBank/DDBJ databases">
        <title>Genetics and antimicrobial susceptibilities of Nocardia species isolated from the soil; a comparison with species isolated from humans.</title>
        <authorList>
            <person name="Carrasco G."/>
            <person name="Monzon S."/>
            <person name="Sansegundo M."/>
            <person name="Garcia E."/>
            <person name="Garrido N."/>
            <person name="Medina M.J."/>
            <person name="Villalon P."/>
            <person name="Ramirez-Arocha A.C."/>
            <person name="Jimenez P."/>
            <person name="Cuesta I."/>
            <person name="Valdezate S."/>
        </authorList>
    </citation>
    <scope>NUCLEOTIDE SEQUENCE [LARGE SCALE GENOMIC DNA]</scope>
    <source>
        <strain evidence="2 4">CNM20110639</strain>
        <strain evidence="3 5">CNM20110649</strain>
    </source>
</reference>
<protein>
    <submittedName>
        <fullName evidence="2">Uncharacterized protein</fullName>
    </submittedName>
</protein>